<dbReference type="InterPro" id="IPR051829">
    <property type="entry name" value="Multiheme_Cytochr_ET"/>
</dbReference>
<dbReference type="Gene3D" id="1.25.10.10">
    <property type="entry name" value="Leucine-rich Repeat Variant"/>
    <property type="match status" value="1"/>
</dbReference>
<proteinExistence type="predicted"/>
<evidence type="ECO:0000313" key="5">
    <source>
        <dbReference type="Proteomes" id="UP000266313"/>
    </source>
</evidence>
<keyword evidence="5" id="KW-1185">Reference proteome</keyword>
<dbReference type="InterPro" id="IPR011989">
    <property type="entry name" value="ARM-like"/>
</dbReference>
<gene>
    <name evidence="4" type="ORF">sS8_4794</name>
</gene>
<feature type="domain" description="Doubled CXXCH motif" evidence="2">
    <location>
        <begin position="339"/>
        <end position="371"/>
    </location>
</feature>
<dbReference type="PANTHER" id="PTHR35038">
    <property type="entry name" value="DISSIMILATORY SULFITE REDUCTASE SIRA"/>
    <property type="match status" value="1"/>
</dbReference>
<dbReference type="PANTHER" id="PTHR35038:SF8">
    <property type="entry name" value="C-TYPE POLYHEME CYTOCHROME OMCC"/>
    <property type="match status" value="1"/>
</dbReference>
<dbReference type="EMBL" id="AP017928">
    <property type="protein sequence ID" value="BBA36717.1"/>
    <property type="molecule type" value="Genomic_DNA"/>
</dbReference>
<dbReference type="SUPFAM" id="SSF48695">
    <property type="entry name" value="Multiheme cytochromes"/>
    <property type="match status" value="1"/>
</dbReference>
<protein>
    <submittedName>
        <fullName evidence="4">Uncharacterized protein</fullName>
    </submittedName>
</protein>
<dbReference type="InterPro" id="IPR023155">
    <property type="entry name" value="Cyt_c-552/4"/>
</dbReference>
<evidence type="ECO:0000259" key="2">
    <source>
        <dbReference type="Pfam" id="PF09699"/>
    </source>
</evidence>
<organism evidence="4 5">
    <name type="scientific">Methylocaldum marinum</name>
    <dbReference type="NCBI Taxonomy" id="1432792"/>
    <lineage>
        <taxon>Bacteria</taxon>
        <taxon>Pseudomonadati</taxon>
        <taxon>Pseudomonadota</taxon>
        <taxon>Gammaproteobacteria</taxon>
        <taxon>Methylococcales</taxon>
        <taxon>Methylococcaceae</taxon>
        <taxon>Methylocaldum</taxon>
    </lineage>
</organism>
<dbReference type="InterPro" id="IPR010177">
    <property type="entry name" value="Paired_CXXCH_1"/>
</dbReference>
<dbReference type="GO" id="GO:0016491">
    <property type="term" value="F:oxidoreductase activity"/>
    <property type="evidence" value="ECO:0007669"/>
    <property type="project" value="TreeGrafter"/>
</dbReference>
<dbReference type="KEGG" id="mmai:sS8_4794"/>
<evidence type="ECO:0000256" key="1">
    <source>
        <dbReference type="ARBA" id="ARBA00022729"/>
    </source>
</evidence>
<accession>A0A250KYN1</accession>
<dbReference type="AlphaFoldDB" id="A0A250KYN1"/>
<evidence type="ECO:0000313" key="4">
    <source>
        <dbReference type="EMBL" id="BBA36717.1"/>
    </source>
</evidence>
<feature type="domain" description="Cytochrome c-552/4" evidence="3">
    <location>
        <begin position="183"/>
        <end position="222"/>
    </location>
</feature>
<dbReference type="Pfam" id="PF09699">
    <property type="entry name" value="Paired_CXXCH_1"/>
    <property type="match status" value="1"/>
</dbReference>
<reference evidence="4 5" key="1">
    <citation type="submission" date="2016-12" db="EMBL/GenBank/DDBJ databases">
        <title>Genome sequencing of Methylocaldum marinum.</title>
        <authorList>
            <person name="Takeuchi M."/>
            <person name="Kamagata Y."/>
            <person name="Hiraoka S."/>
            <person name="Oshima K."/>
            <person name="Hattori M."/>
            <person name="Iwasaki W."/>
        </authorList>
    </citation>
    <scope>NUCLEOTIDE SEQUENCE [LARGE SCALE GENOMIC DNA]</scope>
    <source>
        <strain evidence="4 5">S8</strain>
    </source>
</reference>
<dbReference type="Proteomes" id="UP000266313">
    <property type="component" value="Chromosome"/>
</dbReference>
<name>A0A250KYN1_9GAMM</name>
<keyword evidence="1" id="KW-0732">Signal</keyword>
<dbReference type="Pfam" id="PF13435">
    <property type="entry name" value="Cytochrome_C554"/>
    <property type="match status" value="1"/>
</dbReference>
<dbReference type="Gene3D" id="1.10.1130.10">
    <property type="entry name" value="Flavocytochrome C3, Chain A"/>
    <property type="match status" value="2"/>
</dbReference>
<evidence type="ECO:0000259" key="3">
    <source>
        <dbReference type="Pfam" id="PF13435"/>
    </source>
</evidence>
<dbReference type="InterPro" id="IPR036280">
    <property type="entry name" value="Multihaem_cyt_sf"/>
</dbReference>
<sequence length="541" mass="60872">MFLRVLAIAGIVAAIGIAVWQGPPDYTVPEQPRKPAEETAPPTYVGGGACAECHREENRLWRGSHHELAMCPASEETFAGDFGNASFTYAGITTIFFRRDGRFMVRTDGPDGLLRDYEIRYTFGTVPLQQYLIPLPGGRLQALGIAWDTRPEAEGGQRWFRLYPDQNVTHSHPLHWTGLNQNWNYMCAECHSTNVKKNYDLKARRYSTKFSEINVSCEACHGPGSNHVAWVKKEGDGRRRDGRKGLAIALDERKSVQWMPNPESGNAARSAPRRSRREIDMCARCHSRRGPISEDYRHGYPLGDTHRLALLEDGLYYPDGQMRDEVYVYGSFLQSKMFRQGVTCSDCHEPHSLGLRAPGDKVCLQCHAAQKYERPEHHFHPLNSRGADCIECHMPATTYMIVDPRHDHSFRVPRPDLSVKLGTPNACNRCHADHSPAWAAKRVEQWYGHTPEGYQRYAEMLHDDSTGAPGAVERLLGLAEDKRQPAIARASALARLDRVPNSRSLSVIGRQLRDDDPLVREAAAGALEGAEPQTRFRLLAR</sequence>